<comment type="caution">
    <text evidence="1">The sequence shown here is derived from an EMBL/GenBank/DDBJ whole genome shotgun (WGS) entry which is preliminary data.</text>
</comment>
<accession>A0A1L8CZN6</accession>
<organism evidence="1 2">
    <name type="scientific">Carboxydothermus islandicus</name>
    <dbReference type="NCBI Taxonomy" id="661089"/>
    <lineage>
        <taxon>Bacteria</taxon>
        <taxon>Bacillati</taxon>
        <taxon>Bacillota</taxon>
        <taxon>Clostridia</taxon>
        <taxon>Thermoanaerobacterales</taxon>
        <taxon>Thermoanaerobacteraceae</taxon>
        <taxon>Carboxydothermus</taxon>
    </lineage>
</organism>
<proteinExistence type="predicted"/>
<protein>
    <submittedName>
        <fullName evidence="1">Uncharacterized protein</fullName>
    </submittedName>
</protein>
<name>A0A1L8CZN6_9THEO</name>
<dbReference type="RefSeq" id="WP_075864609.1">
    <property type="nucleotide sequence ID" value="NZ_BDJL01000007.1"/>
</dbReference>
<dbReference type="AlphaFoldDB" id="A0A1L8CZN6"/>
<dbReference type="InterPro" id="IPR046342">
    <property type="entry name" value="CBS_dom_sf"/>
</dbReference>
<reference evidence="2" key="1">
    <citation type="submission" date="2016-12" db="EMBL/GenBank/DDBJ databases">
        <title>Draft Genome Sequences od Carboxydothermus pertinax and islandicus, Hydrogenogenic Carboxydotrophic Bacteria.</title>
        <authorList>
            <person name="Fukuyama Y."/>
            <person name="Ohmae K."/>
            <person name="Yoneda Y."/>
            <person name="Yoshida T."/>
            <person name="Sako Y."/>
        </authorList>
    </citation>
    <scope>NUCLEOTIDE SEQUENCE [LARGE SCALE GENOMIC DNA]</scope>
    <source>
        <strain evidence="2">SET</strain>
    </source>
</reference>
<dbReference type="Proteomes" id="UP000187338">
    <property type="component" value="Unassembled WGS sequence"/>
</dbReference>
<dbReference type="OrthoDB" id="1723431at2"/>
<keyword evidence="2" id="KW-1185">Reference proteome</keyword>
<sequence>MRTVNQVKGFVYFVEDDCLKTGFNYLIRYPQLIYPLVGYKGRLLGAVELSSLLYAISTLQSHATPIKMYVRGDCPLLPAGLRKEKLLEVFVREPFLWYLLENESKGFAGLALGYKLLQDGVGEGKIEAATVRKFSELFGEEFYKILKILDAGQISFLFKKFLMIAIYKAFNFKAVYPYLDLSSLEEKIIELSLKLNNGQKAELAKIAGFKRSALYQQLKGQVREGKKA</sequence>
<evidence type="ECO:0000313" key="2">
    <source>
        <dbReference type="Proteomes" id="UP000187338"/>
    </source>
</evidence>
<dbReference type="SUPFAM" id="SSF54631">
    <property type="entry name" value="CBS-domain pair"/>
    <property type="match status" value="1"/>
</dbReference>
<evidence type="ECO:0000313" key="1">
    <source>
        <dbReference type="EMBL" id="GAV24405.1"/>
    </source>
</evidence>
<gene>
    <name evidence="1" type="ORF">ciss_03380</name>
</gene>
<dbReference type="STRING" id="661089.ciss_03380"/>
<dbReference type="EMBL" id="BDJL01000007">
    <property type="protein sequence ID" value="GAV24405.1"/>
    <property type="molecule type" value="Genomic_DNA"/>
</dbReference>